<evidence type="ECO:0000256" key="5">
    <source>
        <dbReference type="ARBA" id="ARBA00022840"/>
    </source>
</evidence>
<dbReference type="FunFam" id="3.40.50.620:FF:000144">
    <property type="entry name" value="Tryptophan--tRNA ligase"/>
    <property type="match status" value="1"/>
</dbReference>
<dbReference type="PANTHER" id="PTHR43766:SF1">
    <property type="entry name" value="TRYPTOPHAN--TRNA LIGASE, MITOCHONDRIAL"/>
    <property type="match status" value="1"/>
</dbReference>
<keyword evidence="6 9" id="KW-0648">Protein biosynthesis</keyword>
<feature type="binding site" evidence="9">
    <location>
        <begin position="19"/>
        <end position="20"/>
    </location>
    <ligand>
        <name>ATP</name>
        <dbReference type="ChEBI" id="CHEBI:30616"/>
    </ligand>
</feature>
<dbReference type="Gene3D" id="1.10.240.10">
    <property type="entry name" value="Tyrosyl-Transfer RNA Synthetase"/>
    <property type="match status" value="1"/>
</dbReference>
<accession>A0A376BUG9</accession>
<dbReference type="PRINTS" id="PR01039">
    <property type="entry name" value="TRNASYNTHTRP"/>
</dbReference>
<feature type="binding site" evidence="9">
    <location>
        <begin position="11"/>
        <end position="13"/>
    </location>
    <ligand>
        <name>ATP</name>
        <dbReference type="ChEBI" id="CHEBI:30616"/>
    </ligand>
</feature>
<evidence type="ECO:0000256" key="4">
    <source>
        <dbReference type="ARBA" id="ARBA00022741"/>
    </source>
</evidence>
<feature type="short sequence motif" description="'KMSKS' region" evidence="9">
    <location>
        <begin position="203"/>
        <end position="207"/>
    </location>
</feature>
<dbReference type="InterPro" id="IPR050203">
    <property type="entry name" value="Trp-tRNA_synthetase"/>
</dbReference>
<reference evidence="11 12" key="1">
    <citation type="submission" date="2018-06" db="EMBL/GenBank/DDBJ databases">
        <authorList>
            <consortium name="Pathogen Informatics"/>
            <person name="Doyle S."/>
        </authorList>
    </citation>
    <scope>NUCLEOTIDE SEQUENCE [LARGE SCALE GENOMIC DNA]</scope>
    <source>
        <strain evidence="11 12">NCTC10283</strain>
    </source>
</reference>
<comment type="function">
    <text evidence="9">Catalyzes the attachment of tryptophan to tRNA(Trp).</text>
</comment>
<dbReference type="OrthoDB" id="9801042at2"/>
<feature type="binding site" evidence="9">
    <location>
        <begin position="203"/>
        <end position="207"/>
    </location>
    <ligand>
        <name>ATP</name>
        <dbReference type="ChEBI" id="CHEBI:30616"/>
    </ligand>
</feature>
<dbReference type="PANTHER" id="PTHR43766">
    <property type="entry name" value="TRYPTOPHAN--TRNA LIGASE, MITOCHONDRIAL"/>
    <property type="match status" value="1"/>
</dbReference>
<evidence type="ECO:0000256" key="3">
    <source>
        <dbReference type="ARBA" id="ARBA00022598"/>
    </source>
</evidence>
<evidence type="ECO:0000256" key="10">
    <source>
        <dbReference type="RuleBase" id="RU363036"/>
    </source>
</evidence>
<protein>
    <recommendedName>
        <fullName evidence="9">Tryptophan--tRNA ligase</fullName>
        <ecNumber evidence="9">6.1.1.2</ecNumber>
    </recommendedName>
    <alternativeName>
        <fullName evidence="9">Tryptophanyl-tRNA synthetase</fullName>
        <shortName evidence="9">TrpRS</shortName>
    </alternativeName>
</protein>
<sequence>MSKIRVLTGVTTTGIPHLGNYVGAIRPAIRAAAQDNVESFLFLANYHGIIKCHDPKMIAESTKAVAATWLACGLDTERTVFYRQSDVPEILELNWILTCITAKGLMNRAHAYKAAVDKNLEDKQDPDFEIEMGLYSYPILMTADIIMFNAHQVPVGRDQIQHVEMARDIAQRFNHRFGKNIFRLPEVVIDEQVELLVGLDGRKMSKSYGNTIELFLTPKQRQKAVNQIITNLKEPSVPKFKGESPIFEMYQAFATAAEYSEFERALNDGLAWGEAKKLLAAKIGAELEPLTDKYHDLIANPQQIEDILQAGAAKARAEARETLAQVKEAVGIKSLV</sequence>
<proteinExistence type="inferred from homology"/>
<dbReference type="InterPro" id="IPR024109">
    <property type="entry name" value="Trp-tRNA-ligase_bac-type"/>
</dbReference>
<comment type="subcellular location">
    <subcellularLocation>
        <location evidence="9">Cytoplasm</location>
    </subcellularLocation>
</comment>
<keyword evidence="4 9" id="KW-0547">Nucleotide-binding</keyword>
<dbReference type="GO" id="GO:0005524">
    <property type="term" value="F:ATP binding"/>
    <property type="evidence" value="ECO:0007669"/>
    <property type="project" value="UniProtKB-UniRule"/>
</dbReference>
<dbReference type="GO" id="GO:0005829">
    <property type="term" value="C:cytosol"/>
    <property type="evidence" value="ECO:0007669"/>
    <property type="project" value="TreeGrafter"/>
</dbReference>
<evidence type="ECO:0000313" key="12">
    <source>
        <dbReference type="Proteomes" id="UP000254209"/>
    </source>
</evidence>
<evidence type="ECO:0000256" key="2">
    <source>
        <dbReference type="ARBA" id="ARBA00022490"/>
    </source>
</evidence>
<dbReference type="EMBL" id="UFSO01000003">
    <property type="protein sequence ID" value="SSY80425.1"/>
    <property type="molecule type" value="Genomic_DNA"/>
</dbReference>
<feature type="binding site" evidence="9">
    <location>
        <position position="144"/>
    </location>
    <ligand>
        <name>L-tryptophan</name>
        <dbReference type="ChEBI" id="CHEBI:57912"/>
    </ligand>
</feature>
<dbReference type="Pfam" id="PF00579">
    <property type="entry name" value="tRNA-synt_1b"/>
    <property type="match status" value="1"/>
</dbReference>
<evidence type="ECO:0000256" key="9">
    <source>
        <dbReference type="HAMAP-Rule" id="MF_00140"/>
    </source>
</evidence>
<dbReference type="RefSeq" id="WP_034291768.1">
    <property type="nucleotide sequence ID" value="NZ_CP091519.2"/>
</dbReference>
<keyword evidence="3 9" id="KW-0436">Ligase</keyword>
<dbReference type="NCBIfam" id="TIGR00233">
    <property type="entry name" value="trpS"/>
    <property type="match status" value="1"/>
</dbReference>
<dbReference type="Gene3D" id="3.40.50.620">
    <property type="entry name" value="HUPs"/>
    <property type="match status" value="1"/>
</dbReference>
<feature type="binding site" evidence="9">
    <location>
        <begin position="156"/>
        <end position="158"/>
    </location>
    <ligand>
        <name>ATP</name>
        <dbReference type="ChEBI" id="CHEBI:30616"/>
    </ligand>
</feature>
<name>A0A376BUG9_9NEIS</name>
<feature type="short sequence motif" description="'HIGH' region" evidence="9">
    <location>
        <begin position="12"/>
        <end position="20"/>
    </location>
</feature>
<evidence type="ECO:0000256" key="8">
    <source>
        <dbReference type="ARBA" id="ARBA00049929"/>
    </source>
</evidence>
<keyword evidence="7 9" id="KW-0030">Aminoacyl-tRNA synthetase</keyword>
<evidence type="ECO:0000256" key="1">
    <source>
        <dbReference type="ARBA" id="ARBA00005594"/>
    </source>
</evidence>
<gene>
    <name evidence="9 11" type="primary">trpS</name>
    <name evidence="11" type="ORF">NCTC10283_01984</name>
</gene>
<keyword evidence="5 9" id="KW-0067">ATP-binding</keyword>
<dbReference type="InterPro" id="IPR002306">
    <property type="entry name" value="Trp-tRNA-ligase"/>
</dbReference>
<keyword evidence="2 9" id="KW-0963">Cytoplasm</keyword>
<dbReference type="GO" id="GO:0004830">
    <property type="term" value="F:tryptophan-tRNA ligase activity"/>
    <property type="evidence" value="ECO:0007669"/>
    <property type="project" value="UniProtKB-UniRule"/>
</dbReference>
<evidence type="ECO:0000256" key="6">
    <source>
        <dbReference type="ARBA" id="ARBA00022917"/>
    </source>
</evidence>
<dbReference type="Proteomes" id="UP000254209">
    <property type="component" value="Unassembled WGS sequence"/>
</dbReference>
<comment type="subunit">
    <text evidence="9">Homodimer.</text>
</comment>
<dbReference type="HAMAP" id="MF_00140_B">
    <property type="entry name" value="Trp_tRNA_synth_B"/>
    <property type="match status" value="1"/>
</dbReference>
<dbReference type="GO" id="GO:0006436">
    <property type="term" value="P:tryptophanyl-tRNA aminoacylation"/>
    <property type="evidence" value="ECO:0007669"/>
    <property type="project" value="UniProtKB-UniRule"/>
</dbReference>
<dbReference type="SUPFAM" id="SSF52374">
    <property type="entry name" value="Nucleotidylyl transferase"/>
    <property type="match status" value="1"/>
</dbReference>
<keyword evidence="12" id="KW-1185">Reference proteome</keyword>
<evidence type="ECO:0000313" key="11">
    <source>
        <dbReference type="EMBL" id="SSY80425.1"/>
    </source>
</evidence>
<dbReference type="AlphaFoldDB" id="A0A376BUG9"/>
<dbReference type="InterPro" id="IPR002305">
    <property type="entry name" value="aa-tRNA-synth_Ic"/>
</dbReference>
<dbReference type="FunFam" id="1.10.240.10:FF:000005">
    <property type="entry name" value="Tryptophan--tRNA ligase"/>
    <property type="match status" value="1"/>
</dbReference>
<organism evidence="11 12">
    <name type="scientific">Alysiella crassa</name>
    <dbReference type="NCBI Taxonomy" id="153491"/>
    <lineage>
        <taxon>Bacteria</taxon>
        <taxon>Pseudomonadati</taxon>
        <taxon>Pseudomonadota</taxon>
        <taxon>Betaproteobacteria</taxon>
        <taxon>Neisseriales</taxon>
        <taxon>Neisseriaceae</taxon>
        <taxon>Alysiella</taxon>
    </lineage>
</organism>
<comment type="similarity">
    <text evidence="1 9 10">Belongs to the class-I aminoacyl-tRNA synthetase family.</text>
</comment>
<comment type="catalytic activity">
    <reaction evidence="8 9">
        <text>tRNA(Trp) + L-tryptophan + ATP = L-tryptophyl-tRNA(Trp) + AMP + diphosphate + H(+)</text>
        <dbReference type="Rhea" id="RHEA:24080"/>
        <dbReference type="Rhea" id="RHEA-COMP:9671"/>
        <dbReference type="Rhea" id="RHEA-COMP:9705"/>
        <dbReference type="ChEBI" id="CHEBI:15378"/>
        <dbReference type="ChEBI" id="CHEBI:30616"/>
        <dbReference type="ChEBI" id="CHEBI:33019"/>
        <dbReference type="ChEBI" id="CHEBI:57912"/>
        <dbReference type="ChEBI" id="CHEBI:78442"/>
        <dbReference type="ChEBI" id="CHEBI:78535"/>
        <dbReference type="ChEBI" id="CHEBI:456215"/>
        <dbReference type="EC" id="6.1.1.2"/>
    </reaction>
</comment>
<dbReference type="EC" id="6.1.1.2" evidence="9"/>
<feature type="binding site" evidence="9">
    <location>
        <position position="196"/>
    </location>
    <ligand>
        <name>ATP</name>
        <dbReference type="ChEBI" id="CHEBI:30616"/>
    </ligand>
</feature>
<dbReference type="InterPro" id="IPR014729">
    <property type="entry name" value="Rossmann-like_a/b/a_fold"/>
</dbReference>
<evidence type="ECO:0000256" key="7">
    <source>
        <dbReference type="ARBA" id="ARBA00023146"/>
    </source>
</evidence>
<dbReference type="STRING" id="1120980.GCA_000745955_00749"/>